<organism evidence="1 2">
    <name type="scientific">Bordetella bronchialis</name>
    <dbReference type="NCBI Taxonomy" id="463025"/>
    <lineage>
        <taxon>Bacteria</taxon>
        <taxon>Pseudomonadati</taxon>
        <taxon>Pseudomonadota</taxon>
        <taxon>Betaproteobacteria</taxon>
        <taxon>Burkholderiales</taxon>
        <taxon>Alcaligenaceae</taxon>
        <taxon>Bordetella</taxon>
    </lineage>
</organism>
<evidence type="ECO:0000313" key="2">
    <source>
        <dbReference type="Proteomes" id="UP000092213"/>
    </source>
</evidence>
<protein>
    <submittedName>
        <fullName evidence="1">Uncharacterized protein</fullName>
    </submittedName>
</protein>
<evidence type="ECO:0000313" key="1">
    <source>
        <dbReference type="EMBL" id="ANN70895.1"/>
    </source>
</evidence>
<reference evidence="1 2" key="1">
    <citation type="submission" date="2016-06" db="EMBL/GenBank/DDBJ databases">
        <title>Complete genome sequences of Bordetella bronchialis and Bordetella flabilis.</title>
        <authorList>
            <person name="LiPuma J.J."/>
            <person name="Spilker T."/>
        </authorList>
    </citation>
    <scope>NUCLEOTIDE SEQUENCE [LARGE SCALE GENOMIC DNA]</scope>
    <source>
        <strain evidence="1 2">AU17976</strain>
    </source>
</reference>
<dbReference type="EMBL" id="CP016171">
    <property type="protein sequence ID" value="ANN70895.1"/>
    <property type="molecule type" value="Genomic_DNA"/>
</dbReference>
<sequence length="61" mass="6651">MNEIEFASGQTHKIKGGRGKQPVEAVIINVLKRGRGHTVAYRVGNKERQASAGSFRSKLVS</sequence>
<dbReference type="STRING" id="463025.BAU08_05715"/>
<accession>A0A193FTD0</accession>
<dbReference type="RefSeq" id="WP_066668470.1">
    <property type="nucleotide sequence ID" value="NZ_CP016171.1"/>
</dbReference>
<dbReference type="AlphaFoldDB" id="A0A193FTD0"/>
<gene>
    <name evidence="1" type="ORF">BAU08_05715</name>
</gene>
<proteinExistence type="predicted"/>
<name>A0A193FTD0_9BORD</name>
<dbReference type="Proteomes" id="UP000092213">
    <property type="component" value="Chromosome"/>
</dbReference>